<protein>
    <submittedName>
        <fullName evidence="1">Uncharacterized protein</fullName>
    </submittedName>
</protein>
<evidence type="ECO:0000313" key="1">
    <source>
        <dbReference type="EMBL" id="EON70063.1"/>
    </source>
</evidence>
<dbReference type="GeneID" id="19906640"/>
<reference evidence="2" key="1">
    <citation type="submission" date="2012-06" db="EMBL/GenBank/DDBJ databases">
        <title>The genome sequence of Coniosporium apollinis CBS 100218.</title>
        <authorList>
            <consortium name="The Broad Institute Genome Sequencing Platform"/>
            <person name="Cuomo C."/>
            <person name="Gorbushina A."/>
            <person name="Noack S."/>
            <person name="Walker B."/>
            <person name="Young S.K."/>
            <person name="Zeng Q."/>
            <person name="Gargeya S."/>
            <person name="Fitzgerald M."/>
            <person name="Haas B."/>
            <person name="Abouelleil A."/>
            <person name="Alvarado L."/>
            <person name="Arachchi H.M."/>
            <person name="Berlin A.M."/>
            <person name="Chapman S.B."/>
            <person name="Goldberg J."/>
            <person name="Griggs A."/>
            <person name="Gujja S."/>
            <person name="Hansen M."/>
            <person name="Howarth C."/>
            <person name="Imamovic A."/>
            <person name="Larimer J."/>
            <person name="McCowan C."/>
            <person name="Montmayeur A."/>
            <person name="Murphy C."/>
            <person name="Neiman D."/>
            <person name="Pearson M."/>
            <person name="Priest M."/>
            <person name="Roberts A."/>
            <person name="Saif S."/>
            <person name="Shea T."/>
            <person name="Sisk P."/>
            <person name="Sykes S."/>
            <person name="Wortman J."/>
            <person name="Nusbaum C."/>
            <person name="Birren B."/>
        </authorList>
    </citation>
    <scope>NUCLEOTIDE SEQUENCE [LARGE SCALE GENOMIC DNA]</scope>
    <source>
        <strain evidence="2">CBS 100218</strain>
    </source>
</reference>
<dbReference type="RefSeq" id="XP_007785380.1">
    <property type="nucleotide sequence ID" value="XM_007787190.1"/>
</dbReference>
<accession>R7Z7H3</accession>
<keyword evidence="2" id="KW-1185">Reference proteome</keyword>
<sequence length="71" mass="6999">MSVGTIVSFLGTGIGLLSFITSNFPEKDNSGGAGGDLPDVRLFGEGGTFLGGTYDPGHINDGAAGVPVNVG</sequence>
<dbReference type="HOGENOM" id="CLU_2739902_0_0_1"/>
<gene>
    <name evidence="1" type="ORF">W97_09329</name>
</gene>
<dbReference type="EMBL" id="JH767666">
    <property type="protein sequence ID" value="EON70063.1"/>
    <property type="molecule type" value="Genomic_DNA"/>
</dbReference>
<dbReference type="Proteomes" id="UP000016924">
    <property type="component" value="Unassembled WGS sequence"/>
</dbReference>
<name>R7Z7H3_CONA1</name>
<evidence type="ECO:0000313" key="2">
    <source>
        <dbReference type="Proteomes" id="UP000016924"/>
    </source>
</evidence>
<organism evidence="1 2">
    <name type="scientific">Coniosporium apollinis (strain CBS 100218)</name>
    <name type="common">Rock-inhabiting black yeast</name>
    <dbReference type="NCBI Taxonomy" id="1168221"/>
    <lineage>
        <taxon>Eukaryota</taxon>
        <taxon>Fungi</taxon>
        <taxon>Dikarya</taxon>
        <taxon>Ascomycota</taxon>
        <taxon>Pezizomycotina</taxon>
        <taxon>Dothideomycetes</taxon>
        <taxon>Dothideomycetes incertae sedis</taxon>
        <taxon>Coniosporium</taxon>
    </lineage>
</organism>
<dbReference type="OrthoDB" id="5365129at2759"/>
<dbReference type="AlphaFoldDB" id="R7Z7H3"/>
<proteinExistence type="predicted"/>